<evidence type="ECO:0000256" key="7">
    <source>
        <dbReference type="PROSITE-ProRule" id="PRU00221"/>
    </source>
</evidence>
<feature type="repeat" description="WD" evidence="7">
    <location>
        <begin position="192"/>
        <end position="233"/>
    </location>
</feature>
<dbReference type="SUPFAM" id="SSF50978">
    <property type="entry name" value="WD40 repeat-like"/>
    <property type="match status" value="1"/>
</dbReference>
<evidence type="ECO:0000313" key="9">
    <source>
        <dbReference type="Proteomes" id="UP001497522"/>
    </source>
</evidence>
<keyword evidence="3 6" id="KW-0819">tRNA processing</keyword>
<dbReference type="InterPro" id="IPR015943">
    <property type="entry name" value="WD40/YVTN_repeat-like_dom_sf"/>
</dbReference>
<keyword evidence="5 6" id="KW-0539">Nucleus</keyword>
<name>A0ABP1B8B8_9BRYO</name>
<dbReference type="Pfam" id="PF00400">
    <property type="entry name" value="WD40"/>
    <property type="match status" value="3"/>
</dbReference>
<gene>
    <name evidence="8" type="ORF">CSSPJE1EN2_LOCUS14078</name>
</gene>
<comment type="pathway">
    <text evidence="6">tRNA modification; N(7)-methylguanine-tRNA biosynthesis.</text>
</comment>
<comment type="function">
    <text evidence="6">Required for the formation of N(7)-methylguanine at position 46 (m7G46) in tRNA. In the complex, it is required to stabilize and induce conformational changes of the catalytic subunit.</text>
</comment>
<reference evidence="8 9" key="1">
    <citation type="submission" date="2024-03" db="EMBL/GenBank/DDBJ databases">
        <authorList>
            <consortium name="ELIXIR-Norway"/>
            <consortium name="Elixir Norway"/>
        </authorList>
    </citation>
    <scope>NUCLEOTIDE SEQUENCE [LARGE SCALE GENOMIC DNA]</scope>
</reference>
<dbReference type="PROSITE" id="PS50082">
    <property type="entry name" value="WD_REPEATS_2"/>
    <property type="match status" value="2"/>
</dbReference>
<sequence>MEETGGEEKMKAGKSMAPALIAAHPDGSCVVVAVGAALRIFNLLREEPVQVQDDTLPAGHGDVIRAVAFDLHNSLFASVGDDKLVKLWDATAWTCIKTVRLSKKASAVTFSHDSAWLLVADKFGIVYVFSTVQHDAIHKPVLILAHCCSIITGLCCSPDGKYIVTSDRDFKIRVTKFPENPLTGAHDIHTYCLGHTNFVACVAFIGFQGLLISGGGDATLRLWEYETGALLDTFDTTDEVCILIIQHTSIDFFLSLFRHAPSGGLSVGCCRFEGVLLFACDMVERQLSLLQVSFLWSENAPPTSLSFDSGGNLWLVSGAAETVEMGDEFVTPEALAVAQVQAQGIARAAVTHVQVVRDCVLLGGTSVPGGELLLHTLQGHQAGVQDVTAATEAAELAMKNLLSKRQYTAEQREHRKRMRNDKVVSLAS</sequence>
<evidence type="ECO:0000256" key="1">
    <source>
        <dbReference type="ARBA" id="ARBA00004123"/>
    </source>
</evidence>
<feature type="repeat" description="WD" evidence="7">
    <location>
        <begin position="57"/>
        <end position="98"/>
    </location>
</feature>
<evidence type="ECO:0000256" key="3">
    <source>
        <dbReference type="ARBA" id="ARBA00022694"/>
    </source>
</evidence>
<comment type="similarity">
    <text evidence="6">Belongs to the WD repeat TRM82 family.</text>
</comment>
<dbReference type="InterPro" id="IPR028884">
    <property type="entry name" value="Trm82"/>
</dbReference>
<keyword evidence="2 6" id="KW-0853">WD repeat</keyword>
<dbReference type="Gene3D" id="2.130.10.10">
    <property type="entry name" value="YVTN repeat-like/Quinoprotein amine dehydrogenase"/>
    <property type="match status" value="2"/>
</dbReference>
<dbReference type="EMBL" id="OZ023703">
    <property type="protein sequence ID" value="CAK9871410.1"/>
    <property type="molecule type" value="Genomic_DNA"/>
</dbReference>
<accession>A0ABP1B8B8</accession>
<dbReference type="SMART" id="SM00320">
    <property type="entry name" value="WD40"/>
    <property type="match status" value="4"/>
</dbReference>
<dbReference type="InterPro" id="IPR036322">
    <property type="entry name" value="WD40_repeat_dom_sf"/>
</dbReference>
<evidence type="ECO:0000313" key="8">
    <source>
        <dbReference type="EMBL" id="CAK9871410.1"/>
    </source>
</evidence>
<keyword evidence="4 6" id="KW-0677">Repeat</keyword>
<protein>
    <recommendedName>
        <fullName evidence="6">tRNA (guanine-N(7)-)-methyltransferase non-catalytic subunit</fullName>
    </recommendedName>
    <alternativeName>
        <fullName evidence="6">WD repeat-containing protein 4 homolog</fullName>
    </alternativeName>
</protein>
<evidence type="ECO:0000256" key="6">
    <source>
        <dbReference type="HAMAP-Rule" id="MF_03056"/>
    </source>
</evidence>
<comment type="subunit">
    <text evidence="6">Forms a heterodimer with the catalytic subunit.</text>
</comment>
<dbReference type="PANTHER" id="PTHR16288">
    <property type="entry name" value="WD40 REPEAT PROTEIN 4"/>
    <property type="match status" value="1"/>
</dbReference>
<dbReference type="HAMAP" id="MF_03056">
    <property type="entry name" value="TRM82"/>
    <property type="match status" value="1"/>
</dbReference>
<organism evidence="8 9">
    <name type="scientific">Sphagnum jensenii</name>
    <dbReference type="NCBI Taxonomy" id="128206"/>
    <lineage>
        <taxon>Eukaryota</taxon>
        <taxon>Viridiplantae</taxon>
        <taxon>Streptophyta</taxon>
        <taxon>Embryophyta</taxon>
        <taxon>Bryophyta</taxon>
        <taxon>Sphagnophytina</taxon>
        <taxon>Sphagnopsida</taxon>
        <taxon>Sphagnales</taxon>
        <taxon>Sphagnaceae</taxon>
        <taxon>Sphagnum</taxon>
    </lineage>
</organism>
<dbReference type="Proteomes" id="UP001497522">
    <property type="component" value="Chromosome 2"/>
</dbReference>
<dbReference type="InterPro" id="IPR001680">
    <property type="entry name" value="WD40_rpt"/>
</dbReference>
<evidence type="ECO:0000256" key="4">
    <source>
        <dbReference type="ARBA" id="ARBA00022737"/>
    </source>
</evidence>
<proteinExistence type="inferred from homology"/>
<evidence type="ECO:0000256" key="2">
    <source>
        <dbReference type="ARBA" id="ARBA00022574"/>
    </source>
</evidence>
<dbReference type="PANTHER" id="PTHR16288:SF0">
    <property type="entry name" value="TRNA (GUANINE-N(7)-)-METHYLTRANSFERASE NON-CATALYTIC SUBUNIT WDR4"/>
    <property type="match status" value="1"/>
</dbReference>
<keyword evidence="9" id="KW-1185">Reference proteome</keyword>
<dbReference type="PROSITE" id="PS50294">
    <property type="entry name" value="WD_REPEATS_REGION"/>
    <property type="match status" value="2"/>
</dbReference>
<comment type="subcellular location">
    <subcellularLocation>
        <location evidence="1 6">Nucleus</location>
    </subcellularLocation>
</comment>
<evidence type="ECO:0000256" key="5">
    <source>
        <dbReference type="ARBA" id="ARBA00023242"/>
    </source>
</evidence>